<evidence type="ECO:0000313" key="8">
    <source>
        <dbReference type="EMBL" id="JAG36079.1"/>
    </source>
</evidence>
<evidence type="ECO:0000256" key="5">
    <source>
        <dbReference type="ARBA" id="ARBA00023136"/>
    </source>
</evidence>
<dbReference type="EMBL" id="GBHO01017644">
    <property type="protein sequence ID" value="JAG25960.1"/>
    <property type="molecule type" value="Transcribed_RNA"/>
</dbReference>
<evidence type="ECO:0000313" key="9">
    <source>
        <dbReference type="EMBL" id="JAQ01833.1"/>
    </source>
</evidence>
<evidence type="ECO:0000313" key="10">
    <source>
        <dbReference type="EMBL" id="JAQ02967.1"/>
    </source>
</evidence>
<keyword evidence="4 6" id="KW-1133">Transmembrane helix</keyword>
<accession>A0A0A9YV79</accession>
<evidence type="ECO:0000256" key="3">
    <source>
        <dbReference type="ARBA" id="ARBA00022692"/>
    </source>
</evidence>
<feature type="transmembrane region" description="Helical" evidence="6">
    <location>
        <begin position="103"/>
        <end position="119"/>
    </location>
</feature>
<keyword evidence="3 6" id="KW-0812">Transmembrane</keyword>
<dbReference type="EMBL" id="GDHC01015662">
    <property type="protein sequence ID" value="JAQ02967.1"/>
    <property type="molecule type" value="Transcribed_RNA"/>
</dbReference>
<feature type="transmembrane region" description="Helical" evidence="6">
    <location>
        <begin position="28"/>
        <end position="50"/>
    </location>
</feature>
<evidence type="ECO:0000256" key="1">
    <source>
        <dbReference type="ARBA" id="ARBA00004141"/>
    </source>
</evidence>
<protein>
    <submittedName>
        <fullName evidence="8">Serine incorporator 1</fullName>
    </submittedName>
</protein>
<organism evidence="8">
    <name type="scientific">Lygus hesperus</name>
    <name type="common">Western plant bug</name>
    <dbReference type="NCBI Taxonomy" id="30085"/>
    <lineage>
        <taxon>Eukaryota</taxon>
        <taxon>Metazoa</taxon>
        <taxon>Ecdysozoa</taxon>
        <taxon>Arthropoda</taxon>
        <taxon>Hexapoda</taxon>
        <taxon>Insecta</taxon>
        <taxon>Pterygota</taxon>
        <taxon>Neoptera</taxon>
        <taxon>Paraneoptera</taxon>
        <taxon>Hemiptera</taxon>
        <taxon>Heteroptera</taxon>
        <taxon>Panheteroptera</taxon>
        <taxon>Cimicomorpha</taxon>
        <taxon>Miridae</taxon>
        <taxon>Mirini</taxon>
        <taxon>Lygus</taxon>
    </lineage>
</organism>
<dbReference type="EMBL" id="GDHC01016796">
    <property type="protein sequence ID" value="JAQ01833.1"/>
    <property type="molecule type" value="Transcribed_RNA"/>
</dbReference>
<keyword evidence="5 6" id="KW-0472">Membrane</keyword>
<dbReference type="EMBL" id="GBHO01007525">
    <property type="protein sequence ID" value="JAG36079.1"/>
    <property type="molecule type" value="Transcribed_RNA"/>
</dbReference>
<feature type="transmembrane region" description="Helical" evidence="6">
    <location>
        <begin position="139"/>
        <end position="163"/>
    </location>
</feature>
<reference evidence="9" key="3">
    <citation type="journal article" date="2016" name="Gigascience">
        <title>De novo construction of an expanded transcriptome assembly for the western tarnished plant bug, Lygus hesperus.</title>
        <authorList>
            <person name="Tassone E.E."/>
            <person name="Geib S.M."/>
            <person name="Hall B."/>
            <person name="Fabrick J.A."/>
            <person name="Brent C.S."/>
            <person name="Hull J.J."/>
        </authorList>
    </citation>
    <scope>NUCLEOTIDE SEQUENCE</scope>
</reference>
<reference evidence="8" key="2">
    <citation type="submission" date="2014-07" db="EMBL/GenBank/DDBJ databases">
        <authorList>
            <person name="Hull J."/>
        </authorList>
    </citation>
    <scope>NUCLEOTIDE SEQUENCE</scope>
</reference>
<comment type="subcellular location">
    <subcellularLocation>
        <location evidence="1">Membrane</location>
        <topology evidence="1">Multi-pass membrane protein</topology>
    </subcellularLocation>
</comment>
<dbReference type="Pfam" id="PF03348">
    <property type="entry name" value="Serinc"/>
    <property type="match status" value="1"/>
</dbReference>
<evidence type="ECO:0000313" key="7">
    <source>
        <dbReference type="EMBL" id="JAG25960.1"/>
    </source>
</evidence>
<comment type="similarity">
    <text evidence="2">Belongs to the TDE1 family.</text>
</comment>
<evidence type="ECO:0000256" key="4">
    <source>
        <dbReference type="ARBA" id="ARBA00022989"/>
    </source>
</evidence>
<sequence length="169" mass="18671">MFYTTFLLFVAFSSNDNCSPTSSYTTPSYLIYINCVIIFLLICNISYTVFHDVKYYNSNGHSGGVEIDGPLSTDETAHTVAAAVAQEIGGESEASTLAHTKRYLCLYLFMLTFAAMYLVEQFSGWGIFGRTDDGTSASLYYQCVGSFLVLAVYGWTLFAPLIFANRSFG</sequence>
<evidence type="ECO:0000256" key="6">
    <source>
        <dbReference type="SAM" id="Phobius"/>
    </source>
</evidence>
<gene>
    <name evidence="8" type="primary">SERINC1_0</name>
    <name evidence="7" type="synonym">SERINC1_1</name>
    <name evidence="7" type="ORF">CM83_9028</name>
    <name evidence="8" type="ORF">CM83_9030</name>
    <name evidence="9" type="ORF">g.6523</name>
    <name evidence="10" type="ORF">g.6525</name>
</gene>
<dbReference type="AlphaFoldDB" id="A0A0A9YV79"/>
<name>A0A0A9YV79_LYGHE</name>
<evidence type="ECO:0000256" key="2">
    <source>
        <dbReference type="ARBA" id="ARBA00006665"/>
    </source>
</evidence>
<reference evidence="8" key="1">
    <citation type="journal article" date="2014" name="PLoS ONE">
        <title>Transcriptome-Based Identification of ABC Transporters in the Western Tarnished Plant Bug Lygus hesperus.</title>
        <authorList>
            <person name="Hull J.J."/>
            <person name="Chaney K."/>
            <person name="Geib S.M."/>
            <person name="Fabrick J.A."/>
            <person name="Brent C.S."/>
            <person name="Walsh D."/>
            <person name="Lavine L.C."/>
        </authorList>
    </citation>
    <scope>NUCLEOTIDE SEQUENCE</scope>
</reference>
<proteinExistence type="inferred from homology"/>
<dbReference type="InterPro" id="IPR005016">
    <property type="entry name" value="TDE1/TMS"/>
</dbReference>
<dbReference type="GO" id="GO:0016020">
    <property type="term" value="C:membrane"/>
    <property type="evidence" value="ECO:0007669"/>
    <property type="project" value="UniProtKB-SubCell"/>
</dbReference>